<evidence type="ECO:0000256" key="1">
    <source>
        <dbReference type="SAM" id="MobiDB-lite"/>
    </source>
</evidence>
<protein>
    <submittedName>
        <fullName evidence="2">Uncharacterized protein</fullName>
    </submittedName>
</protein>
<proteinExistence type="predicted"/>
<organism evidence="2 3">
    <name type="scientific">Liparis tanakae</name>
    <name type="common">Tanaka's snailfish</name>
    <dbReference type="NCBI Taxonomy" id="230148"/>
    <lineage>
        <taxon>Eukaryota</taxon>
        <taxon>Metazoa</taxon>
        <taxon>Chordata</taxon>
        <taxon>Craniata</taxon>
        <taxon>Vertebrata</taxon>
        <taxon>Euteleostomi</taxon>
        <taxon>Actinopterygii</taxon>
        <taxon>Neopterygii</taxon>
        <taxon>Teleostei</taxon>
        <taxon>Neoteleostei</taxon>
        <taxon>Acanthomorphata</taxon>
        <taxon>Eupercaria</taxon>
        <taxon>Perciformes</taxon>
        <taxon>Cottioidei</taxon>
        <taxon>Cottales</taxon>
        <taxon>Liparidae</taxon>
        <taxon>Liparis</taxon>
    </lineage>
</organism>
<evidence type="ECO:0000313" key="3">
    <source>
        <dbReference type="Proteomes" id="UP000314294"/>
    </source>
</evidence>
<dbReference type="Proteomes" id="UP000314294">
    <property type="component" value="Unassembled WGS sequence"/>
</dbReference>
<dbReference type="EMBL" id="SRLO01004948">
    <property type="protein sequence ID" value="TNN30012.1"/>
    <property type="molecule type" value="Genomic_DNA"/>
</dbReference>
<reference evidence="2 3" key="1">
    <citation type="submission" date="2019-03" db="EMBL/GenBank/DDBJ databases">
        <title>First draft genome of Liparis tanakae, snailfish: a comprehensive survey of snailfish specific genes.</title>
        <authorList>
            <person name="Kim W."/>
            <person name="Song I."/>
            <person name="Jeong J.-H."/>
            <person name="Kim D."/>
            <person name="Kim S."/>
            <person name="Ryu S."/>
            <person name="Song J.Y."/>
            <person name="Lee S.K."/>
        </authorList>
    </citation>
    <scope>NUCLEOTIDE SEQUENCE [LARGE SCALE GENOMIC DNA]</scope>
    <source>
        <tissue evidence="2">Muscle</tissue>
    </source>
</reference>
<sequence length="106" mass="11301">MNQKRAMCAGLPDHEASTNNTMRGASVAKAPHGHDGGRGLCTASAHGGVQERGRGVGAVEDELGRAQTGRWRRRLRDLRRGGGGGRSQLLRLALIGLGENLHERKV</sequence>
<evidence type="ECO:0000313" key="2">
    <source>
        <dbReference type="EMBL" id="TNN30012.1"/>
    </source>
</evidence>
<accession>A0A4Z2ENP8</accession>
<gene>
    <name evidence="2" type="ORF">EYF80_059838</name>
</gene>
<keyword evidence="3" id="KW-1185">Reference proteome</keyword>
<feature type="region of interest" description="Disordered" evidence="1">
    <location>
        <begin position="26"/>
        <end position="61"/>
    </location>
</feature>
<comment type="caution">
    <text evidence="2">The sequence shown here is derived from an EMBL/GenBank/DDBJ whole genome shotgun (WGS) entry which is preliminary data.</text>
</comment>
<name>A0A4Z2ENP8_9TELE</name>
<dbReference type="AlphaFoldDB" id="A0A4Z2ENP8"/>